<keyword evidence="2" id="KW-0808">Transferase</keyword>
<dbReference type="AlphaFoldDB" id="A0AA90NYK7"/>
<organism evidence="2 3">
    <name type="scientific">Candidatus Endonucleibacter bathymodioli</name>
    <dbReference type="NCBI Taxonomy" id="539814"/>
    <lineage>
        <taxon>Bacteria</taxon>
        <taxon>Pseudomonadati</taxon>
        <taxon>Pseudomonadota</taxon>
        <taxon>Gammaproteobacteria</taxon>
        <taxon>Oceanospirillales</taxon>
        <taxon>Endozoicomonadaceae</taxon>
        <taxon>Candidatus Endonucleibacter</taxon>
    </lineage>
</organism>
<dbReference type="EC" id="2.4.-.-" evidence="2"/>
<reference evidence="2 3" key="1">
    <citation type="journal article" date="2023" name="bioRxiv">
        <title>An intranuclear bacterial parasite of deep-sea mussels expresses apoptosis inhibitors acquired from its host.</title>
        <authorList>
            <person name="Gonzalez Porras M.A."/>
            <person name="Assie A."/>
            <person name="Tietjen M."/>
            <person name="Violette M."/>
            <person name="Kleiner M."/>
            <person name="Gruber-Vodicka H."/>
            <person name="Dubilier N."/>
            <person name="Leisch N."/>
        </authorList>
    </citation>
    <scope>NUCLEOTIDE SEQUENCE [LARGE SCALE GENOMIC DNA]</scope>
    <source>
        <strain evidence="2">IAP13</strain>
    </source>
</reference>
<proteinExistence type="predicted"/>
<feature type="domain" description="Glycosyltransferase 61 catalytic" evidence="1">
    <location>
        <begin position="126"/>
        <end position="312"/>
    </location>
</feature>
<dbReference type="Proteomes" id="UP001178148">
    <property type="component" value="Unassembled WGS sequence"/>
</dbReference>
<evidence type="ECO:0000259" key="1">
    <source>
        <dbReference type="Pfam" id="PF04577"/>
    </source>
</evidence>
<dbReference type="GO" id="GO:0016757">
    <property type="term" value="F:glycosyltransferase activity"/>
    <property type="evidence" value="ECO:0007669"/>
    <property type="project" value="UniProtKB-KW"/>
</dbReference>
<feature type="non-terminal residue" evidence="2">
    <location>
        <position position="1"/>
    </location>
</feature>
<sequence length="368" mass="41160">DFCKKCNHKVHKLLDAEIIHTPPPLIFPSSGNNTRQASHYDAVFPPISITLFNSTVINGGSNLFQVGRNVIYHDLFDVKNDSTSEELWGRAIIYPEENKIQWLSHDKSPYIASEAASFVDACAGNYAHWMTEVLPRIAMFCAEEKYKHIPIIINSDLHPNIMSSLYAVIGLERSIIILSLGRSIKVKKLYYVSVTGYIPFELRKNNLDEDCRGLFSSNAIAKVRSNILNFVVPKKGLSGPTKIYIRRSGDIRKLVNQSEIESLLRDKGFSIIDPDDLSFVDQVKLFSSATDIVTPAGAALANIIFCKPNVQITILAIDYIGASYWYWQGVAWASGNVARFCLGSPREGVGHVRHSDFHVPPEYLLDAL</sequence>
<evidence type="ECO:0000313" key="3">
    <source>
        <dbReference type="Proteomes" id="UP001178148"/>
    </source>
</evidence>
<protein>
    <submittedName>
        <fullName evidence="2">Glycosyltransferase family 61 protein</fullName>
        <ecNumber evidence="2">2.4.-.-</ecNumber>
    </submittedName>
</protein>
<dbReference type="Pfam" id="PF04577">
    <property type="entry name" value="Glyco_transf_61"/>
    <property type="match status" value="1"/>
</dbReference>
<accession>A0AA90NYK7</accession>
<keyword evidence="2" id="KW-0328">Glycosyltransferase</keyword>
<evidence type="ECO:0000313" key="2">
    <source>
        <dbReference type="EMBL" id="MDP0590103.1"/>
    </source>
</evidence>
<dbReference type="InterPro" id="IPR049625">
    <property type="entry name" value="Glyco_transf_61_cat"/>
</dbReference>
<comment type="caution">
    <text evidence="2">The sequence shown here is derived from an EMBL/GenBank/DDBJ whole genome shotgun (WGS) entry which is preliminary data.</text>
</comment>
<keyword evidence="3" id="KW-1185">Reference proteome</keyword>
<gene>
    <name evidence="2" type="ORF">QS748_13325</name>
</gene>
<name>A0AA90NYK7_9GAMM</name>
<dbReference type="EMBL" id="JASXSV010000031">
    <property type="protein sequence ID" value="MDP0590103.1"/>
    <property type="molecule type" value="Genomic_DNA"/>
</dbReference>